<dbReference type="CDD" id="cd14014">
    <property type="entry name" value="STKc_PknB_like"/>
    <property type="match status" value="1"/>
</dbReference>
<feature type="domain" description="Protein kinase" evidence="6">
    <location>
        <begin position="13"/>
        <end position="267"/>
    </location>
</feature>
<dbReference type="InterPro" id="IPR005532">
    <property type="entry name" value="SUMF_dom"/>
</dbReference>
<evidence type="ECO:0000256" key="3">
    <source>
        <dbReference type="ARBA" id="ARBA00022777"/>
    </source>
</evidence>
<dbReference type="Pfam" id="PF03781">
    <property type="entry name" value="FGE-sulfatase"/>
    <property type="match status" value="1"/>
</dbReference>
<evidence type="ECO:0000256" key="5">
    <source>
        <dbReference type="PROSITE-ProRule" id="PRU10141"/>
    </source>
</evidence>
<proteinExistence type="predicted"/>
<dbReference type="PANTHER" id="PTHR43289:SF6">
    <property type="entry name" value="SERINE_THREONINE-PROTEIN KINASE NEKL-3"/>
    <property type="match status" value="1"/>
</dbReference>
<dbReference type="Gene3D" id="3.30.200.20">
    <property type="entry name" value="Phosphorylase Kinase, domain 1"/>
    <property type="match status" value="1"/>
</dbReference>
<dbReference type="PROSITE" id="PS50011">
    <property type="entry name" value="PROTEIN_KINASE_DOM"/>
    <property type="match status" value="1"/>
</dbReference>
<dbReference type="PANTHER" id="PTHR43289">
    <property type="entry name" value="MITOGEN-ACTIVATED PROTEIN KINASE KINASE KINASE 20-RELATED"/>
    <property type="match status" value="1"/>
</dbReference>
<dbReference type="EMBL" id="BAAAEU010000024">
    <property type="protein sequence ID" value="GAA0720744.1"/>
    <property type="molecule type" value="Genomic_DNA"/>
</dbReference>
<dbReference type="InterPro" id="IPR017441">
    <property type="entry name" value="Protein_kinase_ATP_BS"/>
</dbReference>
<protein>
    <recommendedName>
        <fullName evidence="6">Protein kinase domain-containing protein</fullName>
    </recommendedName>
</protein>
<evidence type="ECO:0000313" key="8">
    <source>
        <dbReference type="Proteomes" id="UP001501523"/>
    </source>
</evidence>
<keyword evidence="1" id="KW-0808">Transferase</keyword>
<evidence type="ECO:0000259" key="6">
    <source>
        <dbReference type="PROSITE" id="PS50011"/>
    </source>
</evidence>
<dbReference type="InterPro" id="IPR000719">
    <property type="entry name" value="Prot_kinase_dom"/>
</dbReference>
<feature type="binding site" evidence="5">
    <location>
        <position position="42"/>
    </location>
    <ligand>
        <name>ATP</name>
        <dbReference type="ChEBI" id="CHEBI:30616"/>
    </ligand>
</feature>
<dbReference type="Pfam" id="PF00069">
    <property type="entry name" value="Pkinase"/>
    <property type="match status" value="1"/>
</dbReference>
<dbReference type="Gene3D" id="3.90.1580.10">
    <property type="entry name" value="paralog of FGE (formylglycine-generating enzyme)"/>
    <property type="match status" value="1"/>
</dbReference>
<sequence length="767" mass="82185">MTYLNLPFQIPGYRIIRRLGLGGMATVYLATQESLARPVAVKVLASERAPSDDLVQRFEHEARTIARLDHPHIVSIFDVGRTSTGQIYYTMPYLPNGDLSGRNLRDSPERVLEVTRSLAEALGCAHDQGIVHRDVKPENVLFDKLDRPLLADFGIALSNSTEPRMTREGATIGSSGYMSPEQARGQPIDGRADLYGLGVVCYEMLTGETPFQGPDALAVALAHIEQPVPRLPVTRRVWQPLIDKALAKHPDARFQSAEELLAALDMVERRMRTPTPIGLTRWSMPLVERVVAVPRRHRAMALLGVILMAVAGLLALLPRTPERTATPDPTDAGMALPVLSEPALAGGVTTADAGANASAAAAASGDAIPPAADSVDPKTITREQRLRQATELIERGRLVTPAGDNAAARYLAILAAEPRQRDALNGIGHILDLLATQAAAAIADGDTAAAVTAVTGGADLAEHAKLTSAPAFTAFVEPIHRAVEAQLGRKRDPFDTSRIEPLRPLLPALARIDPKQARAVQDDLELPAKLLRKGGEFHDPNGPSMVVMPASRAMAGHVDHAFAIAATDVTRGAYARFVAASGRAPTRCRTSQRLFARSDGLGWRTPGFAQGDDHPVVCVSWDDANAYAHWLSRRTGARYRLPSPQEWLLAAQTAGAGTACGAANIDHSSRKPNCDDGFEYTAPVGHFAATPPGLYDIAGNVSAWIDGCAKRDGNTAGCSEHTFRGLSWRDDDDDSNLTRTGTSAGDIGYANVGFRLVRELPVGDPSR</sequence>
<reference evidence="7 8" key="1">
    <citation type="journal article" date="2019" name="Int. J. Syst. Evol. Microbiol.">
        <title>The Global Catalogue of Microorganisms (GCM) 10K type strain sequencing project: providing services to taxonomists for standard genome sequencing and annotation.</title>
        <authorList>
            <consortium name="The Broad Institute Genomics Platform"/>
            <consortium name="The Broad Institute Genome Sequencing Center for Infectious Disease"/>
            <person name="Wu L."/>
            <person name="Ma J."/>
        </authorList>
    </citation>
    <scope>NUCLEOTIDE SEQUENCE [LARGE SCALE GENOMIC DNA]</scope>
    <source>
        <strain evidence="7 8">JCM 15421</strain>
    </source>
</reference>
<dbReference type="SUPFAM" id="SSF56436">
    <property type="entry name" value="C-type lectin-like"/>
    <property type="match status" value="1"/>
</dbReference>
<dbReference type="RefSeq" id="WP_343792649.1">
    <property type="nucleotide sequence ID" value="NZ_BAAAEU010000024.1"/>
</dbReference>
<evidence type="ECO:0000313" key="7">
    <source>
        <dbReference type="EMBL" id="GAA0720744.1"/>
    </source>
</evidence>
<dbReference type="SMART" id="SM00220">
    <property type="entry name" value="S_TKc"/>
    <property type="match status" value="1"/>
</dbReference>
<dbReference type="PROSITE" id="PS00108">
    <property type="entry name" value="PROTEIN_KINASE_ST"/>
    <property type="match status" value="1"/>
</dbReference>
<comment type="caution">
    <text evidence="7">The sequence shown here is derived from an EMBL/GenBank/DDBJ whole genome shotgun (WGS) entry which is preliminary data.</text>
</comment>
<dbReference type="InterPro" id="IPR008271">
    <property type="entry name" value="Ser/Thr_kinase_AS"/>
</dbReference>
<keyword evidence="4 5" id="KW-0067">ATP-binding</keyword>
<evidence type="ECO:0000256" key="1">
    <source>
        <dbReference type="ARBA" id="ARBA00022679"/>
    </source>
</evidence>
<keyword evidence="2 5" id="KW-0547">Nucleotide-binding</keyword>
<evidence type="ECO:0000256" key="4">
    <source>
        <dbReference type="ARBA" id="ARBA00022840"/>
    </source>
</evidence>
<dbReference type="Gene3D" id="1.10.510.10">
    <property type="entry name" value="Transferase(Phosphotransferase) domain 1"/>
    <property type="match status" value="1"/>
</dbReference>
<dbReference type="InterPro" id="IPR011009">
    <property type="entry name" value="Kinase-like_dom_sf"/>
</dbReference>
<dbReference type="PROSITE" id="PS00107">
    <property type="entry name" value="PROTEIN_KINASE_ATP"/>
    <property type="match status" value="1"/>
</dbReference>
<gene>
    <name evidence="7" type="ORF">GCM10009105_30440</name>
</gene>
<dbReference type="InterPro" id="IPR016187">
    <property type="entry name" value="CTDL_fold"/>
</dbReference>
<keyword evidence="3" id="KW-0418">Kinase</keyword>
<accession>A0ABN1ITI7</accession>
<dbReference type="InterPro" id="IPR042095">
    <property type="entry name" value="SUMF_sf"/>
</dbReference>
<name>A0ABN1ITI7_9GAMM</name>
<keyword evidence="8" id="KW-1185">Reference proteome</keyword>
<organism evidence="7 8">
    <name type="scientific">Dokdonella soli</name>
    <dbReference type="NCBI Taxonomy" id="529810"/>
    <lineage>
        <taxon>Bacteria</taxon>
        <taxon>Pseudomonadati</taxon>
        <taxon>Pseudomonadota</taxon>
        <taxon>Gammaproteobacteria</taxon>
        <taxon>Lysobacterales</taxon>
        <taxon>Rhodanobacteraceae</taxon>
        <taxon>Dokdonella</taxon>
    </lineage>
</organism>
<dbReference type="Proteomes" id="UP001501523">
    <property type="component" value="Unassembled WGS sequence"/>
</dbReference>
<dbReference type="SUPFAM" id="SSF56112">
    <property type="entry name" value="Protein kinase-like (PK-like)"/>
    <property type="match status" value="1"/>
</dbReference>
<evidence type="ECO:0000256" key="2">
    <source>
        <dbReference type="ARBA" id="ARBA00022741"/>
    </source>
</evidence>